<accession>A0A370TBD0</accession>
<evidence type="ECO:0000256" key="1">
    <source>
        <dbReference type="SAM" id="Phobius"/>
    </source>
</evidence>
<evidence type="ECO:0000313" key="3">
    <source>
        <dbReference type="Proteomes" id="UP000254866"/>
    </source>
</evidence>
<keyword evidence="1" id="KW-0812">Transmembrane</keyword>
<dbReference type="AlphaFoldDB" id="A0A370TBD0"/>
<proteinExistence type="predicted"/>
<dbReference type="Proteomes" id="UP000254866">
    <property type="component" value="Unassembled WGS sequence"/>
</dbReference>
<dbReference type="GeneID" id="43602408"/>
<name>A0A370TBD0_9HELO</name>
<dbReference type="EMBL" id="NPIC01000012">
    <property type="protein sequence ID" value="RDL31350.1"/>
    <property type="molecule type" value="Genomic_DNA"/>
</dbReference>
<protein>
    <recommendedName>
        <fullName evidence="4">Glycosyltransferase family 31 protein</fullName>
    </recommendedName>
</protein>
<evidence type="ECO:0008006" key="4">
    <source>
        <dbReference type="Google" id="ProtNLM"/>
    </source>
</evidence>
<dbReference type="Pfam" id="PF04646">
    <property type="entry name" value="DUF604"/>
    <property type="match status" value="1"/>
</dbReference>
<organism evidence="2 3">
    <name type="scientific">Venustampulla echinocandica</name>
    <dbReference type="NCBI Taxonomy" id="2656787"/>
    <lineage>
        <taxon>Eukaryota</taxon>
        <taxon>Fungi</taxon>
        <taxon>Dikarya</taxon>
        <taxon>Ascomycota</taxon>
        <taxon>Pezizomycotina</taxon>
        <taxon>Leotiomycetes</taxon>
        <taxon>Helotiales</taxon>
        <taxon>Pleuroascaceae</taxon>
        <taxon>Venustampulla</taxon>
    </lineage>
</organism>
<feature type="transmembrane region" description="Helical" evidence="1">
    <location>
        <begin position="20"/>
        <end position="37"/>
    </location>
</feature>
<keyword evidence="1" id="KW-1133">Transmembrane helix</keyword>
<evidence type="ECO:0000313" key="2">
    <source>
        <dbReference type="EMBL" id="RDL31350.1"/>
    </source>
</evidence>
<sequence>MSIPFTVAATSPSMRPRTPLYRWLALFFIVVFIYYYLPTSTVVSIPRFSTSKASVYSSPNSSELSQVSWVKRVLKDYSIGPEITYATRTLQYIPDAKDRPLLTSVDHDLFEYGFQDLSLDTISSLPEGPSLGVHVKKLMRPSDADGSSLMIGVSTTFKRFNDKVNGPIKEWARWLTDGKGGSNGAHLVLALFQVTSGEINTARQHLAAAGINATVIASKRDLDMPGRYVDLVRMLYTHPMRSQRKYFALIDDDTFFPYMSQLALTLSEYDHNKPYYIGTFTERVDWMLANHVPMAYGGGGVFLTTPVAQKIAELPCLEKTPEGTYILNATEGDRLLYNCLHSYTEITLTHLPSLHQVDQFGDPSGFYESGQQPLSLHHYKSWHHAEPAKIHLVADACGEDCVLQRFQFKDNFVVANGFSIAEYPKGIDFDLEKVEGTFEVPQGDTQDVLLSYSFGDMRKNLAKSGRKRSWTLLDSRTESEGKVQQIYAKKKDDSRWVGVGEQLPERDSVAVLTWVP</sequence>
<dbReference type="RefSeq" id="XP_031865481.1">
    <property type="nucleotide sequence ID" value="XM_032018182.1"/>
</dbReference>
<dbReference type="OrthoDB" id="414175at2759"/>
<comment type="caution">
    <text evidence="2">The sequence shown here is derived from an EMBL/GenBank/DDBJ whole genome shotgun (WGS) entry which is preliminary data.</text>
</comment>
<gene>
    <name evidence="2" type="ORF">BP5553_09559</name>
</gene>
<dbReference type="PANTHER" id="PTHR10811">
    <property type="entry name" value="FRINGE-RELATED"/>
    <property type="match status" value="1"/>
</dbReference>
<reference evidence="2 3" key="1">
    <citation type="journal article" date="2018" name="IMA Fungus">
        <title>IMA Genome-F 9: Draft genome sequence of Annulohypoxylon stygium, Aspergillus mulundensis, Berkeleyomyces basicola (syn. Thielaviopsis basicola), Ceratocystis smalleyi, two Cercospora beticola strains, Coleophoma cylindrospora, Fusarium fracticaudum, Phialophora cf. hyalina, and Morchella septimelata.</title>
        <authorList>
            <person name="Wingfield B.D."/>
            <person name="Bills G.F."/>
            <person name="Dong Y."/>
            <person name="Huang W."/>
            <person name="Nel W.J."/>
            <person name="Swalarsk-Parry B.S."/>
            <person name="Vaghefi N."/>
            <person name="Wilken P.M."/>
            <person name="An Z."/>
            <person name="de Beer Z.W."/>
            <person name="De Vos L."/>
            <person name="Chen L."/>
            <person name="Duong T.A."/>
            <person name="Gao Y."/>
            <person name="Hammerbacher A."/>
            <person name="Kikkert J.R."/>
            <person name="Li Y."/>
            <person name="Li H."/>
            <person name="Li K."/>
            <person name="Li Q."/>
            <person name="Liu X."/>
            <person name="Ma X."/>
            <person name="Naidoo K."/>
            <person name="Pethybridge S.J."/>
            <person name="Sun J."/>
            <person name="Steenkamp E.T."/>
            <person name="van der Nest M.A."/>
            <person name="van Wyk S."/>
            <person name="Wingfield M.J."/>
            <person name="Xiong C."/>
            <person name="Yue Q."/>
            <person name="Zhang X."/>
        </authorList>
    </citation>
    <scope>NUCLEOTIDE SEQUENCE [LARGE SCALE GENOMIC DNA]</scope>
    <source>
        <strain evidence="2 3">BP 5553</strain>
    </source>
</reference>
<keyword evidence="1" id="KW-0472">Membrane</keyword>
<dbReference type="Gene3D" id="3.90.550.50">
    <property type="match status" value="1"/>
</dbReference>
<dbReference type="STRING" id="2656787.A0A370TBD0"/>
<keyword evidence="3" id="KW-1185">Reference proteome</keyword>
<dbReference type="InterPro" id="IPR006740">
    <property type="entry name" value="DUF604"/>
</dbReference>